<evidence type="ECO:0000313" key="2">
    <source>
        <dbReference type="Proteomes" id="UP000011618"/>
    </source>
</evidence>
<proteinExistence type="predicted"/>
<dbReference type="Proteomes" id="UP000011618">
    <property type="component" value="Unassembled WGS sequence"/>
</dbReference>
<sequence length="88" mass="10120">MEANFLVHSVVEQLNVVLFLEIFRDSRMINSYCAAFAKRNTRSNSGFATCFTTFLGKLLEPHILQYILMHNMSFPLTSFTVVFATLTY</sequence>
<comment type="caution">
    <text evidence="1">The sequence shown here is derived from an EMBL/GenBank/DDBJ whole genome shotgun (WGS) entry which is preliminary data.</text>
</comment>
<dbReference type="AlphaFoldDB" id="L9YX49"/>
<name>L9YX49_9EURY</name>
<accession>L9YX49</accession>
<protein>
    <submittedName>
        <fullName evidence="1">Uncharacterized protein</fullName>
    </submittedName>
</protein>
<reference evidence="1 2" key="1">
    <citation type="journal article" date="2014" name="PLoS Genet.">
        <title>Phylogenetically driven sequencing of extremely halophilic archaea reveals strategies for static and dynamic osmo-response.</title>
        <authorList>
            <person name="Becker E.A."/>
            <person name="Seitzer P.M."/>
            <person name="Tritt A."/>
            <person name="Larsen D."/>
            <person name="Krusor M."/>
            <person name="Yao A.I."/>
            <person name="Wu D."/>
            <person name="Madern D."/>
            <person name="Eisen J.A."/>
            <person name="Darling A.E."/>
            <person name="Facciotti M.T."/>
        </authorList>
    </citation>
    <scope>NUCLEOTIDE SEQUENCE [LARGE SCALE GENOMIC DNA]</scope>
    <source>
        <strain evidence="1 2">DSM 3751</strain>
    </source>
</reference>
<gene>
    <name evidence="1" type="ORF">C487_07552</name>
</gene>
<dbReference type="EMBL" id="AOII01000042">
    <property type="protein sequence ID" value="ELY78800.1"/>
    <property type="molecule type" value="Genomic_DNA"/>
</dbReference>
<evidence type="ECO:0000313" key="1">
    <source>
        <dbReference type="EMBL" id="ELY78800.1"/>
    </source>
</evidence>
<organism evidence="1 2">
    <name type="scientific">Natrinema pallidum DSM 3751</name>
    <dbReference type="NCBI Taxonomy" id="1227495"/>
    <lineage>
        <taxon>Archaea</taxon>
        <taxon>Methanobacteriati</taxon>
        <taxon>Methanobacteriota</taxon>
        <taxon>Stenosarchaea group</taxon>
        <taxon>Halobacteria</taxon>
        <taxon>Halobacteriales</taxon>
        <taxon>Natrialbaceae</taxon>
        <taxon>Natrinema</taxon>
    </lineage>
</organism>